<reference evidence="2 3" key="1">
    <citation type="submission" date="2017-02" db="EMBL/GenBank/DDBJ databases">
        <authorList>
            <person name="Peterson S.W."/>
        </authorList>
    </citation>
    <scope>NUCLEOTIDE SEQUENCE [LARGE SCALE GENOMIC DNA]</scope>
    <source>
        <strain evidence="2 3">DSM 25262</strain>
    </source>
</reference>
<dbReference type="SUPFAM" id="SSF56988">
    <property type="entry name" value="Anthrax protective antigen"/>
    <property type="match status" value="1"/>
</dbReference>
<dbReference type="InterPro" id="IPR012341">
    <property type="entry name" value="6hp_glycosidase-like_sf"/>
</dbReference>
<accession>A0A1T5KP90</accession>
<sequence>MRYTFFILILFILTCSCQNTSNNKNDIPDKIKNEVSSEFFEALYSSTYYDLVDRVEADGFLQESKTGQYAGMYSRTVGAIVPLLIEAGDTERAEHLITCVFDAMRTNGLDRVPHVFDRKVYPDKPADSIRNPYKIIGRTDQVDGQAHVILAWAQLAVHRGETDFEKRTWHIASTLMDKSTEKPYLGLTESGAIPNLVYNYAFEHSRLVPSNYNLLTQCFAGAALEAMITIAKRRNDHEHAARWTERINVIREGAQRHLVRNVNGKEIYRELLLKENNAHIPFDGMGWVNLSPVAAQWEPLAHTVMVNTMEAYRKNMQIWNGIHWMPTDSWPDGEFYGQMIGKGIAWEIEYARHEKEWQRIQDILAMLKIVQYKHPIYMENSFLFNGTSAGVYRINRDKLKEFEQGTWRVVDPGNAEQVAWWCWAMARLRKEAGLPVVPERVHQQSLDKNSAVSKDNAHGLLFQYFRKTTTGKPFHWTDEEPLVTGVQKYISITPEQLVTDDFGLTWKGYITIEADDEYRFFSYAVNPSRVLINDEVITPGKAIALKKGYHAIAVQYDHILADESLEVYIQQGAEPKRTALRADQLYFAHPRDKQSIPPVIVPALPEIEPGETIQVSIHSTDEQVEIYYTLDGAEPSVNSTRYSKPFTIHTPTRVRAVTKKEGLAQSASAHVYYREVPKRLLLTLQYPPHARYSSRGQRTLTDKLLGSTNNADGHWLGFEGTDFKASIDLREAKSMNSIQVNFLHDQGAWVFAPKKVIFSVSMDGIKYSPVKEESFSASVDKSEKTIIKNFRADLKNKSARFLRIDAQNIGSIPSWHAGVGGKAWIFVDEVRIE</sequence>
<dbReference type="EMBL" id="FUZU01000001">
    <property type="protein sequence ID" value="SKC65586.1"/>
    <property type="molecule type" value="Genomic_DNA"/>
</dbReference>
<dbReference type="RefSeq" id="WP_079686892.1">
    <property type="nucleotide sequence ID" value="NZ_FUZU01000001.1"/>
</dbReference>
<dbReference type="OrthoDB" id="713772at2"/>
<dbReference type="Gene3D" id="1.50.10.10">
    <property type="match status" value="1"/>
</dbReference>
<dbReference type="Gene3D" id="2.60.120.260">
    <property type="entry name" value="Galactose-binding domain-like"/>
    <property type="match status" value="1"/>
</dbReference>
<evidence type="ECO:0000313" key="2">
    <source>
        <dbReference type="EMBL" id="SKC65586.1"/>
    </source>
</evidence>
<protein>
    <submittedName>
        <fullName evidence="2">PA14 domain-containing protein</fullName>
    </submittedName>
</protein>
<dbReference type="InterPro" id="IPR008928">
    <property type="entry name" value="6-hairpin_glycosidase_sf"/>
</dbReference>
<evidence type="ECO:0000313" key="3">
    <source>
        <dbReference type="Proteomes" id="UP000190961"/>
    </source>
</evidence>
<dbReference type="InterPro" id="IPR011658">
    <property type="entry name" value="PA14_dom"/>
</dbReference>
<dbReference type="STRING" id="688867.SAMN05660236_2437"/>
<gene>
    <name evidence="2" type="ORF">SAMN05660236_2437</name>
</gene>
<dbReference type="Pfam" id="PF07691">
    <property type="entry name" value="PA14"/>
    <property type="match status" value="1"/>
</dbReference>
<organism evidence="2 3">
    <name type="scientific">Ohtaekwangia koreensis</name>
    <dbReference type="NCBI Taxonomy" id="688867"/>
    <lineage>
        <taxon>Bacteria</taxon>
        <taxon>Pseudomonadati</taxon>
        <taxon>Bacteroidota</taxon>
        <taxon>Cytophagia</taxon>
        <taxon>Cytophagales</taxon>
        <taxon>Fulvivirgaceae</taxon>
        <taxon>Ohtaekwangia</taxon>
    </lineage>
</organism>
<dbReference type="Pfam" id="PF13290">
    <property type="entry name" value="CHB_HEX_C_1"/>
    <property type="match status" value="1"/>
</dbReference>
<dbReference type="Gene3D" id="3.90.182.10">
    <property type="entry name" value="Toxin - Anthrax Protective Antigen,domain 1"/>
    <property type="match status" value="1"/>
</dbReference>
<dbReference type="AlphaFoldDB" id="A0A1T5KP90"/>
<dbReference type="SMART" id="SM00758">
    <property type="entry name" value="PA14"/>
    <property type="match status" value="1"/>
</dbReference>
<feature type="domain" description="PA14" evidence="1">
    <location>
        <begin position="456"/>
        <end position="582"/>
    </location>
</feature>
<keyword evidence="3" id="KW-1185">Reference proteome</keyword>
<dbReference type="GO" id="GO:0005975">
    <property type="term" value="P:carbohydrate metabolic process"/>
    <property type="evidence" value="ECO:0007669"/>
    <property type="project" value="InterPro"/>
</dbReference>
<evidence type="ECO:0000259" key="1">
    <source>
        <dbReference type="SMART" id="SM00758"/>
    </source>
</evidence>
<dbReference type="InterPro" id="IPR059177">
    <property type="entry name" value="GH29D-like_dom"/>
</dbReference>
<proteinExistence type="predicted"/>
<dbReference type="SUPFAM" id="SSF48208">
    <property type="entry name" value="Six-hairpin glycosidases"/>
    <property type="match status" value="1"/>
</dbReference>
<dbReference type="Proteomes" id="UP000190961">
    <property type="component" value="Unassembled WGS sequence"/>
</dbReference>
<dbReference type="PROSITE" id="PS51257">
    <property type="entry name" value="PROKAR_LIPOPROTEIN"/>
    <property type="match status" value="1"/>
</dbReference>
<name>A0A1T5KP90_9BACT</name>